<evidence type="ECO:0000259" key="8">
    <source>
        <dbReference type="PROSITE" id="PS50902"/>
    </source>
</evidence>
<dbReference type="RefSeq" id="WP_118097305.1">
    <property type="nucleotide sequence ID" value="NZ_CATVZQ010000033.1"/>
</dbReference>
<evidence type="ECO:0000256" key="3">
    <source>
        <dbReference type="ARBA" id="ARBA00022448"/>
    </source>
</evidence>
<evidence type="ECO:0000313" key="10">
    <source>
        <dbReference type="Proteomes" id="UP000266172"/>
    </source>
</evidence>
<dbReference type="NCBIfam" id="TIGR01753">
    <property type="entry name" value="flav_short"/>
    <property type="match status" value="1"/>
</dbReference>
<proteinExistence type="inferred from homology"/>
<keyword evidence="5 7" id="KW-0288">FMN</keyword>
<keyword evidence="6 7" id="KW-0249">Electron transport</keyword>
<dbReference type="EMBL" id="QRVL01000005">
    <property type="protein sequence ID" value="RGS40827.1"/>
    <property type="molecule type" value="Genomic_DNA"/>
</dbReference>
<feature type="domain" description="Flavodoxin-like" evidence="8">
    <location>
        <begin position="4"/>
        <end position="141"/>
    </location>
</feature>
<dbReference type="SUPFAM" id="SSF52218">
    <property type="entry name" value="Flavoproteins"/>
    <property type="match status" value="1"/>
</dbReference>
<accession>A0A395V991</accession>
<evidence type="ECO:0000256" key="7">
    <source>
        <dbReference type="RuleBase" id="RU367037"/>
    </source>
</evidence>
<gene>
    <name evidence="9" type="ORF">DWX93_08610</name>
</gene>
<dbReference type="InterPro" id="IPR010087">
    <property type="entry name" value="Flav_short"/>
</dbReference>
<dbReference type="GO" id="GO:0016651">
    <property type="term" value="F:oxidoreductase activity, acting on NAD(P)H"/>
    <property type="evidence" value="ECO:0007669"/>
    <property type="project" value="UniProtKB-ARBA"/>
</dbReference>
<keyword evidence="4 7" id="KW-0285">Flavoprotein</keyword>
<name>A0A395V991_9FIRM</name>
<dbReference type="InterPro" id="IPR008254">
    <property type="entry name" value="Flavodoxin/NO_synth"/>
</dbReference>
<comment type="similarity">
    <text evidence="2 7">Belongs to the flavodoxin family.</text>
</comment>
<evidence type="ECO:0000256" key="1">
    <source>
        <dbReference type="ARBA" id="ARBA00001917"/>
    </source>
</evidence>
<dbReference type="Pfam" id="PF00258">
    <property type="entry name" value="Flavodoxin_1"/>
    <property type="match status" value="1"/>
</dbReference>
<protein>
    <recommendedName>
        <fullName evidence="7">Flavodoxin</fullName>
    </recommendedName>
</protein>
<dbReference type="PANTHER" id="PTHR43717:SF1">
    <property type="entry name" value="ANAEROBIC NITRIC OXIDE REDUCTASE FLAVORUBREDOXIN"/>
    <property type="match status" value="1"/>
</dbReference>
<comment type="cofactor">
    <cofactor evidence="1 7">
        <name>FMN</name>
        <dbReference type="ChEBI" id="CHEBI:58210"/>
    </cofactor>
</comment>
<dbReference type="PROSITE" id="PS00201">
    <property type="entry name" value="FLAVODOXIN"/>
    <property type="match status" value="1"/>
</dbReference>
<dbReference type="Proteomes" id="UP000266172">
    <property type="component" value="Unassembled WGS sequence"/>
</dbReference>
<dbReference type="Gene3D" id="3.40.50.360">
    <property type="match status" value="1"/>
</dbReference>
<dbReference type="InterPro" id="IPR001226">
    <property type="entry name" value="Flavodoxin_CS"/>
</dbReference>
<comment type="function">
    <text evidence="7">Low-potential electron donor to a number of redox enzymes.</text>
</comment>
<dbReference type="AlphaFoldDB" id="A0A395V991"/>
<dbReference type="InterPro" id="IPR029039">
    <property type="entry name" value="Flavoprotein-like_sf"/>
</dbReference>
<evidence type="ECO:0000256" key="2">
    <source>
        <dbReference type="ARBA" id="ARBA00005267"/>
    </source>
</evidence>
<evidence type="ECO:0000256" key="6">
    <source>
        <dbReference type="ARBA" id="ARBA00022982"/>
    </source>
</evidence>
<dbReference type="GO" id="GO:0010181">
    <property type="term" value="F:FMN binding"/>
    <property type="evidence" value="ECO:0007669"/>
    <property type="project" value="UniProtKB-UniRule"/>
</dbReference>
<sequence>MDKIYVVYWSQSGNTQAMAEAVGAGITAAGKEAAVVDVSSVSTAELKNAKAFALGCPAMGAEVLEEGEMEPFVTEVEGFAAGKTIGLFGSYGWGDGQWMRDWVDRMSSAGANVLNGEGVICKEAPDDEAVAACTDLGRQLAAV</sequence>
<evidence type="ECO:0000256" key="5">
    <source>
        <dbReference type="ARBA" id="ARBA00022643"/>
    </source>
</evidence>
<comment type="caution">
    <text evidence="9">The sequence shown here is derived from an EMBL/GenBank/DDBJ whole genome shotgun (WGS) entry which is preliminary data.</text>
</comment>
<evidence type="ECO:0000313" key="9">
    <source>
        <dbReference type="EMBL" id="RGS40827.1"/>
    </source>
</evidence>
<dbReference type="GO" id="GO:0009055">
    <property type="term" value="F:electron transfer activity"/>
    <property type="evidence" value="ECO:0007669"/>
    <property type="project" value="UniProtKB-UniRule"/>
</dbReference>
<dbReference type="PROSITE" id="PS50902">
    <property type="entry name" value="FLAVODOXIN_LIKE"/>
    <property type="match status" value="1"/>
</dbReference>
<keyword evidence="3 7" id="KW-0813">Transport</keyword>
<reference evidence="9 10" key="1">
    <citation type="submission" date="2018-08" db="EMBL/GenBank/DDBJ databases">
        <title>A genome reference for cultivated species of the human gut microbiota.</title>
        <authorList>
            <person name="Zou Y."/>
            <person name="Xue W."/>
            <person name="Luo G."/>
        </authorList>
    </citation>
    <scope>NUCLEOTIDE SEQUENCE [LARGE SCALE GENOMIC DNA]</scope>
    <source>
        <strain evidence="9 10">AF22-12AC</strain>
    </source>
</reference>
<dbReference type="PANTHER" id="PTHR43717">
    <property type="entry name" value="ANAEROBIC NITRIC OXIDE REDUCTASE FLAVORUBREDOXIN"/>
    <property type="match status" value="1"/>
</dbReference>
<evidence type="ECO:0000256" key="4">
    <source>
        <dbReference type="ARBA" id="ARBA00022630"/>
    </source>
</evidence>
<organism evidence="9 10">
    <name type="scientific">Roseburia hominis</name>
    <dbReference type="NCBI Taxonomy" id="301301"/>
    <lineage>
        <taxon>Bacteria</taxon>
        <taxon>Bacillati</taxon>
        <taxon>Bacillota</taxon>
        <taxon>Clostridia</taxon>
        <taxon>Lachnospirales</taxon>
        <taxon>Lachnospiraceae</taxon>
        <taxon>Roseburia</taxon>
    </lineage>
</organism>